<reference evidence="2 3" key="1">
    <citation type="submission" date="2012-09" db="EMBL/GenBank/DDBJ databases">
        <title>The Genome Sequence of Alloiococcus otitis ATCC 51267.</title>
        <authorList>
            <consortium name="The Broad Institute Genome Sequencing Platform"/>
            <person name="Earl A."/>
            <person name="Ward D."/>
            <person name="Feldgarden M."/>
            <person name="Gevers D."/>
            <person name="Huys G."/>
            <person name="Walker B."/>
            <person name="Young S.K."/>
            <person name="Zeng Q."/>
            <person name="Gargeya S."/>
            <person name="Fitzgerald M."/>
            <person name="Haas B."/>
            <person name="Abouelleil A."/>
            <person name="Alvarado L."/>
            <person name="Arachchi H.M."/>
            <person name="Berlin A.M."/>
            <person name="Chapman S.B."/>
            <person name="Goldberg J."/>
            <person name="Griggs A."/>
            <person name="Gujja S."/>
            <person name="Hansen M."/>
            <person name="Howarth C."/>
            <person name="Imamovic A."/>
            <person name="Larimer J."/>
            <person name="McCowen C."/>
            <person name="Montmayeur A."/>
            <person name="Murphy C."/>
            <person name="Neiman D."/>
            <person name="Pearson M."/>
            <person name="Priest M."/>
            <person name="Roberts A."/>
            <person name="Saif S."/>
            <person name="Shea T."/>
            <person name="Sisk P."/>
            <person name="Sykes S."/>
            <person name="Wortman J."/>
            <person name="Nusbaum C."/>
            <person name="Birren B."/>
        </authorList>
    </citation>
    <scope>NUCLEOTIDE SEQUENCE [LARGE SCALE GENOMIC DNA]</scope>
    <source>
        <strain evidence="2 3">ATCC 51267</strain>
    </source>
</reference>
<accession>K9E7I4</accession>
<keyword evidence="3" id="KW-1185">Reference proteome</keyword>
<sequence>MLSIGDRLKKYREEHGVYKTDMARLLEANYHTYCKWEDDYNIPGANKLFNTAVTLGWSLDEIEPWLDLPEKPDVLRQILIRALEKGLNRTQIARLADVNPSNFLAWCREDKPVTEPGLAKLEALADSPEWDLDYEWVTYGELVGPKTRSREKVGSALPRRGVGGVINYKLIQQLEAEYGQLTYVADDEPRLQTIREELRPGLCG</sequence>
<dbReference type="SUPFAM" id="SSF47413">
    <property type="entry name" value="lambda repressor-like DNA-binding domains"/>
    <property type="match status" value="1"/>
</dbReference>
<dbReference type="OrthoDB" id="2242627at2"/>
<dbReference type="HOGENOM" id="CLU_1438311_0_0_9"/>
<dbReference type="GO" id="GO:0003677">
    <property type="term" value="F:DNA binding"/>
    <property type="evidence" value="ECO:0007669"/>
    <property type="project" value="InterPro"/>
</dbReference>
<dbReference type="InterPro" id="IPR001387">
    <property type="entry name" value="Cro/C1-type_HTH"/>
</dbReference>
<dbReference type="InterPro" id="IPR010982">
    <property type="entry name" value="Lambda_DNA-bd_dom_sf"/>
</dbReference>
<name>K9E7I4_9LACT</name>
<dbReference type="Gene3D" id="1.10.260.40">
    <property type="entry name" value="lambda repressor-like DNA-binding domains"/>
    <property type="match status" value="1"/>
</dbReference>
<dbReference type="RefSeq" id="WP_003778656.1">
    <property type="nucleotide sequence ID" value="NZ_JH992960.1"/>
</dbReference>
<dbReference type="PROSITE" id="PS50943">
    <property type="entry name" value="HTH_CROC1"/>
    <property type="match status" value="1"/>
</dbReference>
<dbReference type="Proteomes" id="UP000009875">
    <property type="component" value="Unassembled WGS sequence"/>
</dbReference>
<proteinExistence type="predicted"/>
<dbReference type="AlphaFoldDB" id="K9E7I4"/>
<organism evidence="2 3">
    <name type="scientific">Alloiococcus otitis ATCC 51267</name>
    <dbReference type="NCBI Taxonomy" id="883081"/>
    <lineage>
        <taxon>Bacteria</taxon>
        <taxon>Bacillati</taxon>
        <taxon>Bacillota</taxon>
        <taxon>Bacilli</taxon>
        <taxon>Lactobacillales</taxon>
        <taxon>Carnobacteriaceae</taxon>
        <taxon>Alloiococcus</taxon>
    </lineage>
</organism>
<feature type="domain" description="HTH cro/C1-type" evidence="1">
    <location>
        <begin position="8"/>
        <end position="62"/>
    </location>
</feature>
<comment type="caution">
    <text evidence="2">The sequence shown here is derived from an EMBL/GenBank/DDBJ whole genome shotgun (WGS) entry which is preliminary data.</text>
</comment>
<dbReference type="STRING" id="883081.HMPREF9698_01501"/>
<dbReference type="EMBL" id="AGXA01000024">
    <property type="protein sequence ID" value="EKU93159.1"/>
    <property type="molecule type" value="Genomic_DNA"/>
</dbReference>
<protein>
    <recommendedName>
        <fullName evidence="1">HTH cro/C1-type domain-containing protein</fullName>
    </recommendedName>
</protein>
<evidence type="ECO:0000313" key="2">
    <source>
        <dbReference type="EMBL" id="EKU93159.1"/>
    </source>
</evidence>
<evidence type="ECO:0000259" key="1">
    <source>
        <dbReference type="PROSITE" id="PS50943"/>
    </source>
</evidence>
<evidence type="ECO:0000313" key="3">
    <source>
        <dbReference type="Proteomes" id="UP000009875"/>
    </source>
</evidence>
<gene>
    <name evidence="2" type="ORF">HMPREF9698_01501</name>
</gene>